<evidence type="ECO:0000313" key="2">
    <source>
        <dbReference type="EMBL" id="KAG1290477.1"/>
    </source>
</evidence>
<feature type="region of interest" description="Disordered" evidence="1">
    <location>
        <begin position="112"/>
        <end position="135"/>
    </location>
</feature>
<organism evidence="2 3">
    <name type="scientific">Rhizopus oryzae</name>
    <name type="common">Mucormycosis agent</name>
    <name type="synonym">Rhizopus arrhizus var. delemar</name>
    <dbReference type="NCBI Taxonomy" id="64495"/>
    <lineage>
        <taxon>Eukaryota</taxon>
        <taxon>Fungi</taxon>
        <taxon>Fungi incertae sedis</taxon>
        <taxon>Mucoromycota</taxon>
        <taxon>Mucoromycotina</taxon>
        <taxon>Mucoromycetes</taxon>
        <taxon>Mucorales</taxon>
        <taxon>Mucorineae</taxon>
        <taxon>Rhizopodaceae</taxon>
        <taxon>Rhizopus</taxon>
    </lineage>
</organism>
<sequence>MRNRVTRRRAEAASCRGAAGIRAHRACGLLRRAGCQQFNLRQRHPARCYQTQAVLAVATGPGDAERPGLASGFEVFAAALVQQRPAAVAAAGLQRPFATADAAVAAGQRVHRRGALGQPGQRDDRATAQADRGTGSVIHQCRQRAAIA</sequence>
<protein>
    <submittedName>
        <fullName evidence="2">Uncharacterized protein</fullName>
    </submittedName>
</protein>
<dbReference type="AlphaFoldDB" id="A0A9P6WUF8"/>
<gene>
    <name evidence="2" type="ORF">G6F64_013916</name>
</gene>
<proteinExistence type="predicted"/>
<name>A0A9P6WUF8_RHIOR</name>
<reference evidence="2" key="1">
    <citation type="journal article" date="2020" name="Microb. Genom.">
        <title>Genetic diversity of clinical and environmental Mucorales isolates obtained from an investigation of mucormycosis cases among solid organ transplant recipients.</title>
        <authorList>
            <person name="Nguyen M.H."/>
            <person name="Kaul D."/>
            <person name="Muto C."/>
            <person name="Cheng S.J."/>
            <person name="Richter R.A."/>
            <person name="Bruno V.M."/>
            <person name="Liu G."/>
            <person name="Beyhan S."/>
            <person name="Sundermann A.J."/>
            <person name="Mounaud S."/>
            <person name="Pasculle A.W."/>
            <person name="Nierman W.C."/>
            <person name="Driscoll E."/>
            <person name="Cumbie R."/>
            <person name="Clancy C.J."/>
            <person name="Dupont C.L."/>
        </authorList>
    </citation>
    <scope>NUCLEOTIDE SEQUENCE</scope>
    <source>
        <strain evidence="2">GL11</strain>
    </source>
</reference>
<accession>A0A9P6WUF8</accession>
<evidence type="ECO:0000256" key="1">
    <source>
        <dbReference type="SAM" id="MobiDB-lite"/>
    </source>
</evidence>
<dbReference type="EMBL" id="JAANQT010006757">
    <property type="protein sequence ID" value="KAG1290477.1"/>
    <property type="molecule type" value="Genomic_DNA"/>
</dbReference>
<keyword evidence="3" id="KW-1185">Reference proteome</keyword>
<comment type="caution">
    <text evidence="2">The sequence shown here is derived from an EMBL/GenBank/DDBJ whole genome shotgun (WGS) entry which is preliminary data.</text>
</comment>
<evidence type="ECO:0000313" key="3">
    <source>
        <dbReference type="Proteomes" id="UP000716291"/>
    </source>
</evidence>
<dbReference type="Proteomes" id="UP000716291">
    <property type="component" value="Unassembled WGS sequence"/>
</dbReference>